<dbReference type="SUPFAM" id="SSF52518">
    <property type="entry name" value="Thiamin diphosphate-binding fold (THDP-binding)"/>
    <property type="match status" value="2"/>
</dbReference>
<dbReference type="Gene3D" id="3.40.50.970">
    <property type="match status" value="2"/>
</dbReference>
<accession>A0A7C4AC82</accession>
<dbReference type="GO" id="GO:0030976">
    <property type="term" value="F:thiamine pyrophosphate binding"/>
    <property type="evidence" value="ECO:0007669"/>
    <property type="project" value="InterPro"/>
</dbReference>
<dbReference type="Pfam" id="PF02776">
    <property type="entry name" value="TPP_enzyme_N"/>
    <property type="match status" value="1"/>
</dbReference>
<feature type="domain" description="Thiamine pyrophosphate enzyme N-terminal TPP-binding" evidence="4">
    <location>
        <begin position="18"/>
        <end position="119"/>
    </location>
</feature>
<name>A0A7C4AC82_9BACT</name>
<proteinExistence type="inferred from homology"/>
<feature type="domain" description="Thiamine pyrophosphate enzyme TPP-binding" evidence="3">
    <location>
        <begin position="388"/>
        <end position="527"/>
    </location>
</feature>
<dbReference type="GO" id="GO:0003984">
    <property type="term" value="F:acetolactate synthase activity"/>
    <property type="evidence" value="ECO:0007669"/>
    <property type="project" value="TreeGrafter"/>
</dbReference>
<dbReference type="PANTHER" id="PTHR18968">
    <property type="entry name" value="THIAMINE PYROPHOSPHATE ENZYMES"/>
    <property type="match status" value="1"/>
</dbReference>
<dbReference type="Pfam" id="PF02775">
    <property type="entry name" value="TPP_enzyme_C"/>
    <property type="match status" value="1"/>
</dbReference>
<dbReference type="CDD" id="cd07035">
    <property type="entry name" value="TPP_PYR_POX_like"/>
    <property type="match status" value="1"/>
</dbReference>
<dbReference type="PANTHER" id="PTHR18968:SF86">
    <property type="entry name" value="ACETOLACTATE SYNTHASE LARGE SUBUNIT ILVX-RELATED"/>
    <property type="match status" value="1"/>
</dbReference>
<evidence type="ECO:0000313" key="5">
    <source>
        <dbReference type="EMBL" id="HGG92088.1"/>
    </source>
</evidence>
<gene>
    <name evidence="5" type="ORF">ENR59_03960</name>
</gene>
<dbReference type="GO" id="GO:0050660">
    <property type="term" value="F:flavin adenine dinucleotide binding"/>
    <property type="evidence" value="ECO:0007669"/>
    <property type="project" value="TreeGrafter"/>
</dbReference>
<dbReference type="InterPro" id="IPR045229">
    <property type="entry name" value="TPP_enz"/>
</dbReference>
<keyword evidence="2" id="KW-0786">Thiamine pyrophosphate</keyword>
<evidence type="ECO:0000259" key="4">
    <source>
        <dbReference type="Pfam" id="PF02776"/>
    </source>
</evidence>
<dbReference type="CDD" id="cd02002">
    <property type="entry name" value="TPP_BFDC"/>
    <property type="match status" value="1"/>
</dbReference>
<evidence type="ECO:0000259" key="3">
    <source>
        <dbReference type="Pfam" id="PF02775"/>
    </source>
</evidence>
<dbReference type="GO" id="GO:0044281">
    <property type="term" value="P:small molecule metabolic process"/>
    <property type="evidence" value="ECO:0007669"/>
    <property type="project" value="UniProtKB-ARBA"/>
</dbReference>
<dbReference type="NCBIfam" id="NF005760">
    <property type="entry name" value="PRK07586.1"/>
    <property type="match status" value="1"/>
</dbReference>
<evidence type="ECO:0000256" key="1">
    <source>
        <dbReference type="ARBA" id="ARBA00007812"/>
    </source>
</evidence>
<dbReference type="InterPro" id="IPR011766">
    <property type="entry name" value="TPP_enzyme_TPP-bd"/>
</dbReference>
<organism evidence="5">
    <name type="scientific">Fundidesulfovibrio putealis</name>
    <dbReference type="NCBI Taxonomy" id="270496"/>
    <lineage>
        <taxon>Bacteria</taxon>
        <taxon>Pseudomonadati</taxon>
        <taxon>Thermodesulfobacteriota</taxon>
        <taxon>Desulfovibrionia</taxon>
        <taxon>Desulfovibrionales</taxon>
        <taxon>Desulfovibrionaceae</taxon>
        <taxon>Fundidesulfovibrio</taxon>
    </lineage>
</organism>
<dbReference type="InterPro" id="IPR012001">
    <property type="entry name" value="Thiamin_PyroP_enz_TPP-bd_dom"/>
</dbReference>
<protein>
    <submittedName>
        <fullName evidence="5">Acetolactate synthase large subunit</fullName>
    </submittedName>
</protein>
<reference evidence="5" key="1">
    <citation type="journal article" date="2020" name="mSystems">
        <title>Genome- and Community-Level Interaction Insights into Carbon Utilization and Element Cycling Functions of Hydrothermarchaeota in Hydrothermal Sediment.</title>
        <authorList>
            <person name="Zhou Z."/>
            <person name="Liu Y."/>
            <person name="Xu W."/>
            <person name="Pan J."/>
            <person name="Luo Z.H."/>
            <person name="Li M."/>
        </authorList>
    </citation>
    <scope>NUCLEOTIDE SEQUENCE [LARGE SCALE GENOMIC DNA]</scope>
    <source>
        <strain evidence="5">SpSt-413</strain>
    </source>
</reference>
<evidence type="ECO:0000256" key="2">
    <source>
        <dbReference type="ARBA" id="ARBA00023052"/>
    </source>
</evidence>
<comment type="caution">
    <text evidence="5">The sequence shown here is derived from an EMBL/GenBank/DDBJ whole genome shotgun (WGS) entry which is preliminary data.</text>
</comment>
<dbReference type="AlphaFoldDB" id="A0A7C4AC82"/>
<comment type="similarity">
    <text evidence="1">Belongs to the TPP enzyme family.</text>
</comment>
<sequence>MPHDSPDTAPTGLPAPCNGAQSLVATLVGSGIDVCFANPGTSEMHFVSALDSAPGIRPVLCLFEGVATGAADGYARMTGKPASTLLHLGPGFANGIANLHNARRAQSPVVNIVGDHATFHEPLNAPLTSDVVGLAGAISHWVRRCRSARAVAADAALAVHAARQAPGQIATLILPADTAWEPAERPAPRLEPCAPLAVSAGAIDAAAKALAGGGKTAILLRGDVTHGPGLQDAGRIAAKTGATLFCDTFVPRLRAGAGSPVVEILPYRGQSILRRLGEFEQLLLVGALPPVSFFAYPDQPGWLTPEGCRILTLSHPHEDGATALAALADALHAPATGPVAPFAPPALPPDGPLTPEAVMRAVAALLPENAILADEGLTSSMPHVPLLRTAAPHDYLPVTGGSIGDILPLSTGAALAAPDRKVVTLEGDGSAMYTLQALWTQARERLDVVTVIFANRAYAVLNQELRLVQAQSQGERALSLLNMTNPSLDWVSLARGMGVAATRAKTAQAFTGAFAEALRAPGPHLIEAVV</sequence>
<dbReference type="InterPro" id="IPR029061">
    <property type="entry name" value="THDP-binding"/>
</dbReference>
<dbReference type="EMBL" id="DSRP01000270">
    <property type="protein sequence ID" value="HGG92088.1"/>
    <property type="molecule type" value="Genomic_DNA"/>
</dbReference>